<reference evidence="12 13" key="1">
    <citation type="submission" date="2018-06" db="EMBL/GenBank/DDBJ databases">
        <title>Comparative genomics reveals the genomic features of Rhizophagus irregularis, R. cerebriforme, R. diaphanum and Gigaspora rosea, and their symbiotic lifestyle signature.</title>
        <authorList>
            <person name="Morin E."/>
            <person name="San Clemente H."/>
            <person name="Chen E.C.H."/>
            <person name="De La Providencia I."/>
            <person name="Hainaut M."/>
            <person name="Kuo A."/>
            <person name="Kohler A."/>
            <person name="Murat C."/>
            <person name="Tang N."/>
            <person name="Roy S."/>
            <person name="Loubradou J."/>
            <person name="Henrissat B."/>
            <person name="Grigoriev I.V."/>
            <person name="Corradi N."/>
            <person name="Roux C."/>
            <person name="Martin F.M."/>
        </authorList>
    </citation>
    <scope>NUCLEOTIDE SEQUENCE [LARGE SCALE GENOMIC DNA]</scope>
    <source>
        <strain evidence="12 13">DAOM 227022</strain>
    </source>
</reference>
<dbReference type="Pfam" id="PF03587">
    <property type="entry name" value="EMG1"/>
    <property type="match status" value="1"/>
</dbReference>
<dbReference type="PANTHER" id="PTHR12636:SF5">
    <property type="entry name" value="RIBOSOMAL RNA SMALL SUBUNIT METHYLTRANSFERASE NEP1"/>
    <property type="match status" value="1"/>
</dbReference>
<evidence type="ECO:0000256" key="9">
    <source>
        <dbReference type="ARBA" id="ARBA00022884"/>
    </source>
</evidence>
<comment type="subcellular location">
    <subcellularLocation>
        <location evidence="1">Nucleus</location>
        <location evidence="1">Nucleolus</location>
    </subcellularLocation>
</comment>
<evidence type="ECO:0000313" key="13">
    <source>
        <dbReference type="Proteomes" id="UP000265703"/>
    </source>
</evidence>
<gene>
    <name evidence="12" type="ORF">C1645_685801</name>
</gene>
<dbReference type="AlphaFoldDB" id="A0A397TNS9"/>
<dbReference type="GO" id="GO:0019843">
    <property type="term" value="F:rRNA binding"/>
    <property type="evidence" value="ECO:0007669"/>
    <property type="project" value="UniProtKB-KW"/>
</dbReference>
<dbReference type="OrthoDB" id="269804at2759"/>
<evidence type="ECO:0000256" key="1">
    <source>
        <dbReference type="ARBA" id="ARBA00004604"/>
    </source>
</evidence>
<dbReference type="Proteomes" id="UP000265703">
    <property type="component" value="Unassembled WGS sequence"/>
</dbReference>
<dbReference type="STRING" id="658196.A0A397TNS9"/>
<keyword evidence="5 12" id="KW-0489">Methyltransferase</keyword>
<keyword evidence="4" id="KW-0698">rRNA processing</keyword>
<keyword evidence="13" id="KW-1185">Reference proteome</keyword>
<dbReference type="GO" id="GO:0070475">
    <property type="term" value="P:rRNA base methylation"/>
    <property type="evidence" value="ECO:0007669"/>
    <property type="project" value="InterPro"/>
</dbReference>
<feature type="region of interest" description="Disordered" evidence="11">
    <location>
        <begin position="1"/>
        <end position="50"/>
    </location>
</feature>
<keyword evidence="7" id="KW-0949">S-adenosyl-L-methionine</keyword>
<dbReference type="GO" id="GO:0032040">
    <property type="term" value="C:small-subunit processome"/>
    <property type="evidence" value="ECO:0007669"/>
    <property type="project" value="TreeGrafter"/>
</dbReference>
<keyword evidence="3" id="KW-0690">Ribosome biogenesis</keyword>
<protein>
    <submittedName>
        <fullName evidence="12">Alpha/beta knot methyltransferase</fullName>
    </submittedName>
</protein>
<comment type="caution">
    <text evidence="12">The sequence shown here is derived from an EMBL/GenBank/DDBJ whole genome shotgun (WGS) entry which is preliminary data.</text>
</comment>
<evidence type="ECO:0000256" key="6">
    <source>
        <dbReference type="ARBA" id="ARBA00022679"/>
    </source>
</evidence>
<keyword evidence="8" id="KW-0699">rRNA-binding</keyword>
<dbReference type="EMBL" id="QKYT01000014">
    <property type="protein sequence ID" value="RIA98556.1"/>
    <property type="molecule type" value="Genomic_DNA"/>
</dbReference>
<dbReference type="SUPFAM" id="SSF75217">
    <property type="entry name" value="alpha/beta knot"/>
    <property type="match status" value="1"/>
</dbReference>
<evidence type="ECO:0000256" key="10">
    <source>
        <dbReference type="ARBA" id="ARBA00023242"/>
    </source>
</evidence>
<dbReference type="GO" id="GO:0070037">
    <property type="term" value="F:rRNA (pseudouridine) methyltransferase activity"/>
    <property type="evidence" value="ECO:0007669"/>
    <property type="project" value="InterPro"/>
</dbReference>
<name>A0A397TNS9_9GLOM</name>
<evidence type="ECO:0000256" key="3">
    <source>
        <dbReference type="ARBA" id="ARBA00022517"/>
    </source>
</evidence>
<evidence type="ECO:0000256" key="7">
    <source>
        <dbReference type="ARBA" id="ARBA00022691"/>
    </source>
</evidence>
<comment type="similarity">
    <text evidence="2">Belongs to the class IV-like SAM-binding methyltransferase superfamily. RNA methyltransferase NEP1 family.</text>
</comment>
<keyword evidence="6 12" id="KW-0808">Transferase</keyword>
<proteinExistence type="inferred from homology"/>
<keyword evidence="10" id="KW-0539">Nucleus</keyword>
<dbReference type="Gene3D" id="3.40.1280.10">
    <property type="match status" value="1"/>
</dbReference>
<evidence type="ECO:0000256" key="8">
    <source>
        <dbReference type="ARBA" id="ARBA00022730"/>
    </source>
</evidence>
<evidence type="ECO:0000256" key="2">
    <source>
        <dbReference type="ARBA" id="ARBA00008115"/>
    </source>
</evidence>
<keyword evidence="9" id="KW-0694">RNA-binding</keyword>
<dbReference type="InterPro" id="IPR005304">
    <property type="entry name" value="Rbsml_bgen_MeTrfase_EMG1/NEP1"/>
</dbReference>
<evidence type="ECO:0000313" key="12">
    <source>
        <dbReference type="EMBL" id="RIA98556.1"/>
    </source>
</evidence>
<feature type="compositionally biased region" description="Polar residues" evidence="11">
    <location>
        <begin position="33"/>
        <end position="50"/>
    </location>
</feature>
<dbReference type="PANTHER" id="PTHR12636">
    <property type="entry name" value="NEP1/MRA1"/>
    <property type="match status" value="1"/>
</dbReference>
<dbReference type="InterPro" id="IPR029028">
    <property type="entry name" value="Alpha/beta_knot_MTases"/>
</dbReference>
<sequence length="328" mass="36841">MARTKQRSRKNREEAIPYSKKGKKGKAEDISVPANNSTPSSSNDLPKQSISSNNEEIKIKNASIATQTDDDIISTTNDTVNNHDYGNNYSFHVKTDVYLVPKVPKLPKTFEEKESTRRLIVVLDKACLETCKVANANKSSQYQLLNCDDQRTLKKLGNDITTYRPDITHQCLMALLDSPLNKAGLMQVYIHTTKNVLIEVNPHVRIPRTFKRFSGLMVQLLHKLSIHSVDGNEKLLRVIKNPVTDYLPTRCVKLALSYDAQPVRLSQYLPTIPSDHSICIAIGAMAHGTDDFADDWVDEKIGISQYPLSAAVACSKFCCELESFWGIW</sequence>
<dbReference type="FunFam" id="3.40.1280.10:FF:000003">
    <property type="entry name" value="Ribosomal RNA small subunit methyltransferase"/>
    <property type="match status" value="1"/>
</dbReference>
<evidence type="ECO:0000256" key="5">
    <source>
        <dbReference type="ARBA" id="ARBA00022603"/>
    </source>
</evidence>
<evidence type="ECO:0000256" key="4">
    <source>
        <dbReference type="ARBA" id="ARBA00022552"/>
    </source>
</evidence>
<organism evidence="12 13">
    <name type="scientific">Glomus cerebriforme</name>
    <dbReference type="NCBI Taxonomy" id="658196"/>
    <lineage>
        <taxon>Eukaryota</taxon>
        <taxon>Fungi</taxon>
        <taxon>Fungi incertae sedis</taxon>
        <taxon>Mucoromycota</taxon>
        <taxon>Glomeromycotina</taxon>
        <taxon>Glomeromycetes</taxon>
        <taxon>Glomerales</taxon>
        <taxon>Glomeraceae</taxon>
        <taxon>Glomus</taxon>
    </lineage>
</organism>
<accession>A0A397TNS9</accession>
<dbReference type="CDD" id="cd18088">
    <property type="entry name" value="Nep1-like"/>
    <property type="match status" value="1"/>
</dbReference>
<evidence type="ECO:0000256" key="11">
    <source>
        <dbReference type="SAM" id="MobiDB-lite"/>
    </source>
</evidence>
<feature type="compositionally biased region" description="Basic residues" evidence="11">
    <location>
        <begin position="1"/>
        <end position="10"/>
    </location>
</feature>
<dbReference type="InterPro" id="IPR029026">
    <property type="entry name" value="tRNA_m1G_MTases_N"/>
</dbReference>